<dbReference type="Pfam" id="PF00005">
    <property type="entry name" value="ABC_tran"/>
    <property type="match status" value="1"/>
</dbReference>
<keyword evidence="3" id="KW-0813">Transport</keyword>
<dbReference type="CDD" id="cd03257">
    <property type="entry name" value="ABC_NikE_OppD_transporters"/>
    <property type="match status" value="1"/>
</dbReference>
<evidence type="ECO:0000256" key="1">
    <source>
        <dbReference type="ARBA" id="ARBA00004417"/>
    </source>
</evidence>
<dbReference type="OrthoDB" id="9815712at2"/>
<dbReference type="HOGENOM" id="CLU_000604_1_23_5"/>
<name>Q11LC2_CHESB</name>
<dbReference type="SUPFAM" id="SSF52540">
    <property type="entry name" value="P-loop containing nucleoside triphosphate hydrolases"/>
    <property type="match status" value="1"/>
</dbReference>
<evidence type="ECO:0000256" key="3">
    <source>
        <dbReference type="ARBA" id="ARBA00022448"/>
    </source>
</evidence>
<dbReference type="InterPro" id="IPR013563">
    <property type="entry name" value="Oligopep_ABC_C"/>
</dbReference>
<comment type="similarity">
    <text evidence="2">Belongs to the ABC transporter superfamily.</text>
</comment>
<organism evidence="7">
    <name type="scientific">Chelativorans sp. (strain BNC1)</name>
    <dbReference type="NCBI Taxonomy" id="266779"/>
    <lineage>
        <taxon>Bacteria</taxon>
        <taxon>Pseudomonadati</taxon>
        <taxon>Pseudomonadota</taxon>
        <taxon>Alphaproteobacteria</taxon>
        <taxon>Hyphomicrobiales</taxon>
        <taxon>Phyllobacteriaceae</taxon>
        <taxon>Chelativorans</taxon>
    </lineage>
</organism>
<dbReference type="PROSITE" id="PS50893">
    <property type="entry name" value="ABC_TRANSPORTER_2"/>
    <property type="match status" value="1"/>
</dbReference>
<dbReference type="NCBIfam" id="TIGR01727">
    <property type="entry name" value="oligo_HPY"/>
    <property type="match status" value="1"/>
</dbReference>
<dbReference type="EMBL" id="CP000390">
    <property type="protein sequence ID" value="ABG61803.1"/>
    <property type="molecule type" value="Genomic_DNA"/>
</dbReference>
<reference evidence="7" key="1">
    <citation type="submission" date="2006-06" db="EMBL/GenBank/DDBJ databases">
        <title>Complete sequence of chromosome of Chelativorans sp. BNC1.</title>
        <authorList>
            <consortium name="US DOE Joint Genome Institute"/>
            <person name="Copeland A."/>
            <person name="Lucas S."/>
            <person name="Lapidus A."/>
            <person name="Barry K."/>
            <person name="Detter J.C."/>
            <person name="Glavina del Rio T."/>
            <person name="Hammon N."/>
            <person name="Israni S."/>
            <person name="Dalin E."/>
            <person name="Tice H."/>
            <person name="Pitluck S."/>
            <person name="Chertkov O."/>
            <person name="Brettin T."/>
            <person name="Bruce D."/>
            <person name="Han C."/>
            <person name="Tapia R."/>
            <person name="Gilna P."/>
            <person name="Schmutz J."/>
            <person name="Larimer F."/>
            <person name="Land M."/>
            <person name="Hauser L."/>
            <person name="Kyrpides N."/>
            <person name="Mikhailova N."/>
            <person name="Richardson P."/>
        </authorList>
    </citation>
    <scope>NUCLEOTIDE SEQUENCE</scope>
    <source>
        <strain evidence="7">BNC1</strain>
    </source>
</reference>
<gene>
    <name evidence="7" type="ordered locus">Meso_0399</name>
</gene>
<evidence type="ECO:0000256" key="5">
    <source>
        <dbReference type="ARBA" id="ARBA00022840"/>
    </source>
</evidence>
<dbReference type="Gene3D" id="3.40.50.300">
    <property type="entry name" value="P-loop containing nucleotide triphosphate hydrolases"/>
    <property type="match status" value="1"/>
</dbReference>
<dbReference type="GO" id="GO:0015833">
    <property type="term" value="P:peptide transport"/>
    <property type="evidence" value="ECO:0007669"/>
    <property type="project" value="InterPro"/>
</dbReference>
<dbReference type="eggNOG" id="COG4608">
    <property type="taxonomic scope" value="Bacteria"/>
</dbReference>
<evidence type="ECO:0000259" key="6">
    <source>
        <dbReference type="PROSITE" id="PS50893"/>
    </source>
</evidence>
<dbReference type="FunFam" id="3.40.50.300:FF:000016">
    <property type="entry name" value="Oligopeptide ABC transporter ATP-binding component"/>
    <property type="match status" value="1"/>
</dbReference>
<keyword evidence="5" id="KW-0067">ATP-binding</keyword>
<dbReference type="PROSITE" id="PS00211">
    <property type="entry name" value="ABC_TRANSPORTER_1"/>
    <property type="match status" value="1"/>
</dbReference>
<comment type="subcellular location">
    <subcellularLocation>
        <location evidence="1">Cell inner membrane</location>
        <topology evidence="1">Peripheral membrane protein</topology>
    </subcellularLocation>
</comment>
<dbReference type="GO" id="GO:0016887">
    <property type="term" value="F:ATP hydrolysis activity"/>
    <property type="evidence" value="ECO:0007669"/>
    <property type="project" value="InterPro"/>
</dbReference>
<evidence type="ECO:0000256" key="4">
    <source>
        <dbReference type="ARBA" id="ARBA00022741"/>
    </source>
</evidence>
<sequence length="327" mass="35418">MTIPLLEIRDLQKTFPVGGHKVHALDCVSLSVPEFETLAIVGESGSGKSTLANIIVGALGADAGSVTFDGVELRPDRTAAQRQQISLVQQNPYSALNPRRSIGSAIELPLIVHGVGTRHERRDRVEELLQMVQLPSDFRTRSPASLSGGQRQRVAIARAIATNPKLLVLDEPTSALDVSVQAHVLDLLASLQQRLGLTYIFITHDLGVVRTFCSRVAVMYGGRIVEMGQVDEIFGRPRHRYTTNLLSSVPTISEEDEAAKPAWPWASSPVFPDGGPNDCGFLPRCPFATEECRGAVPPMVEVSPTHRHRCAVPNVIDTVGVPIDCSV</sequence>
<dbReference type="InterPro" id="IPR050319">
    <property type="entry name" value="ABC_transp_ATP-bind"/>
</dbReference>
<feature type="domain" description="ABC transporter" evidence="6">
    <location>
        <begin position="6"/>
        <end position="246"/>
    </location>
</feature>
<evidence type="ECO:0000313" key="7">
    <source>
        <dbReference type="EMBL" id="ABG61803.1"/>
    </source>
</evidence>
<dbReference type="Pfam" id="PF08352">
    <property type="entry name" value="oligo_HPY"/>
    <property type="match status" value="1"/>
</dbReference>
<dbReference type="InterPro" id="IPR017871">
    <property type="entry name" value="ABC_transporter-like_CS"/>
</dbReference>
<dbReference type="InterPro" id="IPR003439">
    <property type="entry name" value="ABC_transporter-like_ATP-bd"/>
</dbReference>
<dbReference type="GO" id="GO:0005886">
    <property type="term" value="C:plasma membrane"/>
    <property type="evidence" value="ECO:0007669"/>
    <property type="project" value="UniProtKB-SubCell"/>
</dbReference>
<dbReference type="AlphaFoldDB" id="Q11LC2"/>
<dbReference type="STRING" id="266779.Meso_0399"/>
<dbReference type="GO" id="GO:0055085">
    <property type="term" value="P:transmembrane transport"/>
    <property type="evidence" value="ECO:0007669"/>
    <property type="project" value="UniProtKB-ARBA"/>
</dbReference>
<dbReference type="PANTHER" id="PTHR43776:SF7">
    <property type="entry name" value="D,D-DIPEPTIDE TRANSPORT ATP-BINDING PROTEIN DDPF-RELATED"/>
    <property type="match status" value="1"/>
</dbReference>
<proteinExistence type="inferred from homology"/>
<dbReference type="InterPro" id="IPR027417">
    <property type="entry name" value="P-loop_NTPase"/>
</dbReference>
<protein>
    <submittedName>
        <fullName evidence="7">Oligopeptide/dipeptide ABC transporter, ATPase subunit</fullName>
    </submittedName>
</protein>
<dbReference type="KEGG" id="mes:Meso_0399"/>
<dbReference type="InterPro" id="IPR003593">
    <property type="entry name" value="AAA+_ATPase"/>
</dbReference>
<accession>Q11LC2</accession>
<dbReference type="GO" id="GO:0005524">
    <property type="term" value="F:ATP binding"/>
    <property type="evidence" value="ECO:0007669"/>
    <property type="project" value="UniProtKB-KW"/>
</dbReference>
<evidence type="ECO:0000256" key="2">
    <source>
        <dbReference type="ARBA" id="ARBA00005417"/>
    </source>
</evidence>
<dbReference type="SMART" id="SM00382">
    <property type="entry name" value="AAA"/>
    <property type="match status" value="1"/>
</dbReference>
<dbReference type="PANTHER" id="PTHR43776">
    <property type="entry name" value="TRANSPORT ATP-BINDING PROTEIN"/>
    <property type="match status" value="1"/>
</dbReference>
<keyword evidence="4" id="KW-0547">Nucleotide-binding</keyword>